<keyword evidence="12" id="KW-1185">Reference proteome</keyword>
<dbReference type="GO" id="GO:0016301">
    <property type="term" value="F:kinase activity"/>
    <property type="evidence" value="ECO:0007669"/>
    <property type="project" value="UniProtKB-KW"/>
</dbReference>
<evidence type="ECO:0000256" key="5">
    <source>
        <dbReference type="ARBA" id="ARBA00022679"/>
    </source>
</evidence>
<feature type="transmembrane region" description="Helical" evidence="9">
    <location>
        <begin position="72"/>
        <end position="90"/>
    </location>
</feature>
<evidence type="ECO:0000256" key="9">
    <source>
        <dbReference type="SAM" id="Phobius"/>
    </source>
</evidence>
<keyword evidence="5" id="KW-0808">Transferase</keyword>
<dbReference type="InterPro" id="IPR036097">
    <property type="entry name" value="HisK_dim/P_sf"/>
</dbReference>
<dbReference type="InterPro" id="IPR003594">
    <property type="entry name" value="HATPase_dom"/>
</dbReference>
<dbReference type="Gene3D" id="3.30.565.10">
    <property type="entry name" value="Histidine kinase-like ATPase, C-terminal domain"/>
    <property type="match status" value="1"/>
</dbReference>
<dbReference type="InterPro" id="IPR003661">
    <property type="entry name" value="HisK_dim/P_dom"/>
</dbReference>
<dbReference type="PROSITE" id="PS50109">
    <property type="entry name" value="HIS_KIN"/>
    <property type="match status" value="1"/>
</dbReference>
<comment type="subcellular location">
    <subcellularLocation>
        <location evidence="2">Cell membrane</location>
    </subcellularLocation>
</comment>
<dbReference type="Pfam" id="PF00512">
    <property type="entry name" value="HisKA"/>
    <property type="match status" value="1"/>
</dbReference>
<keyword evidence="9" id="KW-0472">Membrane</keyword>
<dbReference type="InterPro" id="IPR036890">
    <property type="entry name" value="HATPase_C_sf"/>
</dbReference>
<dbReference type="PANTHER" id="PTHR43711">
    <property type="entry name" value="TWO-COMPONENT HISTIDINE KINASE"/>
    <property type="match status" value="1"/>
</dbReference>
<evidence type="ECO:0000313" key="11">
    <source>
        <dbReference type="EMBL" id="KLL12832.1"/>
    </source>
</evidence>
<dbReference type="InterPro" id="IPR004358">
    <property type="entry name" value="Sig_transdc_His_kin-like_C"/>
</dbReference>
<dbReference type="InterPro" id="IPR050736">
    <property type="entry name" value="Sensor_HK_Regulatory"/>
</dbReference>
<feature type="transmembrane region" description="Helical" evidence="9">
    <location>
        <begin position="192"/>
        <end position="217"/>
    </location>
</feature>
<sequence>MSSAAPVPDRARRRHGGARAGRVRRVDLSDSGSRSAAVDPASVTSKIGEELLEWMPHGRGLPTEDWVARHRLLVWVLAVHLPAIVVFAWYQDFRIWQGLASTAPSAVLLGAAVMPGVRRLRALATSLGLLCSSVVFVHLSHGQTEVYFHFFVVVALIALYEDWTVYLLAIAFVFVANGVVGDQIVMAERTGSSWVFAAVSAAFICALAAAQVIFWHFNEQARRRAEHFRAQLYEGQQSLMARLEETDRIRSDLVATVSHEFRTPLTGIRGTLLTIKRRRDRMSPAQLDDMLDSAVSYSDRLSRLLENMLTAATATGTEENSVADLPEVVNEVLATLSYTPTTAANVTVDVPPNLPVRMARQALHQVVANLVDNALVHSWPGAPVRLIAGRVGDEVILRVRNPGPDLDPATIRQLFEPFTQRDGTATRETDGAGMGLYVVRRLVEVHGGRLRMASEDGEIIVEVDMWAAVPRQGTVDPRPSAGVRAAFDRSAVGARVPQRPTLPLAREFGRHTRQGLRPGENGRPGLRSGEDARLGLWSGENVRPGLRSGEDPEPGLRSSSGDDARSGPRADEEARSRAAEESRSGLRAAPPLWSNRPRPIDRSG</sequence>
<feature type="region of interest" description="Disordered" evidence="8">
    <location>
        <begin position="1"/>
        <end position="42"/>
    </location>
</feature>
<reference evidence="11 12" key="1">
    <citation type="submission" date="2014-12" db="EMBL/GenBank/DDBJ databases">
        <title>Frankia sp. BMG5.1 draft genome.</title>
        <authorList>
            <person name="Gtari M."/>
            <person name="Ghodhbane-Gtari F."/>
            <person name="Nouioui I."/>
            <person name="Ktari A."/>
            <person name="Hezbri K."/>
            <person name="Mimouni W."/>
            <person name="Sbissi I."/>
            <person name="Ayari A."/>
            <person name="Yamanaka T."/>
            <person name="Normand P."/>
            <person name="Tisa L.S."/>
            <person name="Boudabous A."/>
        </authorList>
    </citation>
    <scope>NUCLEOTIDE SEQUENCE [LARGE SCALE GENOMIC DNA]</scope>
    <source>
        <strain evidence="11 12">BMG5.1</strain>
    </source>
</reference>
<dbReference type="EMBL" id="JWIO01000002">
    <property type="protein sequence ID" value="KLL12832.1"/>
    <property type="molecule type" value="Genomic_DNA"/>
</dbReference>
<dbReference type="SMART" id="SM00388">
    <property type="entry name" value="HisKA"/>
    <property type="match status" value="1"/>
</dbReference>
<evidence type="ECO:0000256" key="1">
    <source>
        <dbReference type="ARBA" id="ARBA00000085"/>
    </source>
</evidence>
<feature type="compositionally biased region" description="Basic and acidic residues" evidence="8">
    <location>
        <begin position="560"/>
        <end position="584"/>
    </location>
</feature>
<dbReference type="Pfam" id="PF02518">
    <property type="entry name" value="HATPase_c"/>
    <property type="match status" value="1"/>
</dbReference>
<feature type="compositionally biased region" description="Basic residues" evidence="8">
    <location>
        <begin position="11"/>
        <end position="23"/>
    </location>
</feature>
<evidence type="ECO:0000256" key="8">
    <source>
        <dbReference type="SAM" id="MobiDB-lite"/>
    </source>
</evidence>
<evidence type="ECO:0000256" key="3">
    <source>
        <dbReference type="ARBA" id="ARBA00012438"/>
    </source>
</evidence>
<dbReference type="Gene3D" id="1.10.287.130">
    <property type="match status" value="1"/>
</dbReference>
<feature type="transmembrane region" description="Helical" evidence="9">
    <location>
        <begin position="122"/>
        <end position="141"/>
    </location>
</feature>
<dbReference type="InterPro" id="IPR005467">
    <property type="entry name" value="His_kinase_dom"/>
</dbReference>
<keyword evidence="4" id="KW-0597">Phosphoprotein</keyword>
<evidence type="ECO:0000256" key="7">
    <source>
        <dbReference type="ARBA" id="ARBA00023012"/>
    </source>
</evidence>
<comment type="caution">
    <text evidence="11">The sequence shown here is derived from an EMBL/GenBank/DDBJ whole genome shotgun (WGS) entry which is preliminary data.</text>
</comment>
<evidence type="ECO:0000256" key="2">
    <source>
        <dbReference type="ARBA" id="ARBA00004236"/>
    </source>
</evidence>
<feature type="domain" description="Histidine kinase" evidence="10">
    <location>
        <begin position="256"/>
        <end position="469"/>
    </location>
</feature>
<accession>A0ABR5F832</accession>
<keyword evidence="6 11" id="KW-0418">Kinase</keyword>
<dbReference type="SUPFAM" id="SSF55874">
    <property type="entry name" value="ATPase domain of HSP90 chaperone/DNA topoisomerase II/histidine kinase"/>
    <property type="match status" value="1"/>
</dbReference>
<proteinExistence type="predicted"/>
<keyword evidence="7" id="KW-0902">Two-component regulatory system</keyword>
<dbReference type="SMART" id="SM00387">
    <property type="entry name" value="HATPase_c"/>
    <property type="match status" value="1"/>
</dbReference>
<organism evidence="11 12">
    <name type="scientific">Protofrankia coriariae</name>
    <dbReference type="NCBI Taxonomy" id="1562887"/>
    <lineage>
        <taxon>Bacteria</taxon>
        <taxon>Bacillati</taxon>
        <taxon>Actinomycetota</taxon>
        <taxon>Actinomycetes</taxon>
        <taxon>Frankiales</taxon>
        <taxon>Frankiaceae</taxon>
        <taxon>Protofrankia</taxon>
    </lineage>
</organism>
<feature type="transmembrane region" description="Helical" evidence="9">
    <location>
        <begin position="147"/>
        <end position="180"/>
    </location>
</feature>
<keyword evidence="9" id="KW-1133">Transmembrane helix</keyword>
<feature type="region of interest" description="Disordered" evidence="8">
    <location>
        <begin position="497"/>
        <end position="604"/>
    </location>
</feature>
<dbReference type="PRINTS" id="PR00344">
    <property type="entry name" value="BCTRLSENSOR"/>
</dbReference>
<dbReference type="CDD" id="cd00082">
    <property type="entry name" value="HisKA"/>
    <property type="match status" value="1"/>
</dbReference>
<dbReference type="PANTHER" id="PTHR43711:SF1">
    <property type="entry name" value="HISTIDINE KINASE 1"/>
    <property type="match status" value="1"/>
</dbReference>
<evidence type="ECO:0000256" key="4">
    <source>
        <dbReference type="ARBA" id="ARBA00022553"/>
    </source>
</evidence>
<gene>
    <name evidence="11" type="ORF">FrCorBMG51_01425</name>
</gene>
<protein>
    <recommendedName>
        <fullName evidence="3">histidine kinase</fullName>
        <ecNumber evidence="3">2.7.13.3</ecNumber>
    </recommendedName>
</protein>
<evidence type="ECO:0000313" key="12">
    <source>
        <dbReference type="Proteomes" id="UP000035425"/>
    </source>
</evidence>
<comment type="catalytic activity">
    <reaction evidence="1">
        <text>ATP + protein L-histidine = ADP + protein N-phospho-L-histidine.</text>
        <dbReference type="EC" id="2.7.13.3"/>
    </reaction>
</comment>
<name>A0ABR5F832_9ACTN</name>
<evidence type="ECO:0000256" key="6">
    <source>
        <dbReference type="ARBA" id="ARBA00022777"/>
    </source>
</evidence>
<dbReference type="Proteomes" id="UP000035425">
    <property type="component" value="Unassembled WGS sequence"/>
</dbReference>
<keyword evidence="9" id="KW-0812">Transmembrane</keyword>
<dbReference type="RefSeq" id="WP_047221345.1">
    <property type="nucleotide sequence ID" value="NZ_JWIO01000002.1"/>
</dbReference>
<evidence type="ECO:0000259" key="10">
    <source>
        <dbReference type="PROSITE" id="PS50109"/>
    </source>
</evidence>
<dbReference type="SUPFAM" id="SSF47384">
    <property type="entry name" value="Homodimeric domain of signal transducing histidine kinase"/>
    <property type="match status" value="1"/>
</dbReference>
<feature type="transmembrane region" description="Helical" evidence="9">
    <location>
        <begin position="96"/>
        <end position="115"/>
    </location>
</feature>
<dbReference type="EC" id="2.7.13.3" evidence="3"/>